<accession>A0A7W7I0F6</accession>
<gene>
    <name evidence="1" type="ORF">BJ971_004611</name>
</gene>
<reference evidence="1 2" key="1">
    <citation type="submission" date="2020-08" db="EMBL/GenBank/DDBJ databases">
        <title>Sequencing the genomes of 1000 actinobacteria strains.</title>
        <authorList>
            <person name="Klenk H.-P."/>
        </authorList>
    </citation>
    <scope>NUCLEOTIDE SEQUENCE [LARGE SCALE GENOMIC DNA]</scope>
    <source>
        <strain evidence="1 2">DSM 43149</strain>
    </source>
</reference>
<evidence type="ECO:0000313" key="1">
    <source>
        <dbReference type="EMBL" id="MBB4764055.1"/>
    </source>
</evidence>
<organism evidence="1 2">
    <name type="scientific">Actinoplanes digitatis</name>
    <dbReference type="NCBI Taxonomy" id="1868"/>
    <lineage>
        <taxon>Bacteria</taxon>
        <taxon>Bacillati</taxon>
        <taxon>Actinomycetota</taxon>
        <taxon>Actinomycetes</taxon>
        <taxon>Micromonosporales</taxon>
        <taxon>Micromonosporaceae</taxon>
        <taxon>Actinoplanes</taxon>
    </lineage>
</organism>
<evidence type="ECO:0000313" key="2">
    <source>
        <dbReference type="Proteomes" id="UP000578112"/>
    </source>
</evidence>
<proteinExistence type="predicted"/>
<name>A0A7W7I0F6_9ACTN</name>
<keyword evidence="2" id="KW-1185">Reference proteome</keyword>
<sequence length="81" mass="8861">MASADVAERAETGTTLTKFTINLVRRAVRALEVATQVTGDNRTDTFNRAIQVYAYIVKAEDEGKSVFIVGPDGSKERLLLT</sequence>
<dbReference type="Proteomes" id="UP000578112">
    <property type="component" value="Unassembled WGS sequence"/>
</dbReference>
<comment type="caution">
    <text evidence="1">The sequence shown here is derived from an EMBL/GenBank/DDBJ whole genome shotgun (WGS) entry which is preliminary data.</text>
</comment>
<dbReference type="RefSeq" id="WP_184995288.1">
    <property type="nucleotide sequence ID" value="NZ_BOMK01000024.1"/>
</dbReference>
<dbReference type="AlphaFoldDB" id="A0A7W7I0F6"/>
<dbReference type="EMBL" id="JACHNH010000001">
    <property type="protein sequence ID" value="MBB4764055.1"/>
    <property type="molecule type" value="Genomic_DNA"/>
</dbReference>
<protein>
    <submittedName>
        <fullName evidence="1">Uncharacterized protein</fullName>
    </submittedName>
</protein>